<dbReference type="PROSITE" id="PS50949">
    <property type="entry name" value="HTH_GNTR"/>
    <property type="match status" value="1"/>
</dbReference>
<dbReference type="SUPFAM" id="SSF48008">
    <property type="entry name" value="GntR ligand-binding domain-like"/>
    <property type="match status" value="1"/>
</dbReference>
<dbReference type="InterPro" id="IPR008920">
    <property type="entry name" value="TF_FadR/GntR_C"/>
</dbReference>
<proteinExistence type="predicted"/>
<dbReference type="PANTHER" id="PTHR43537">
    <property type="entry name" value="TRANSCRIPTIONAL REGULATOR, GNTR FAMILY"/>
    <property type="match status" value="1"/>
</dbReference>
<keyword evidence="6" id="KW-1185">Reference proteome</keyword>
<dbReference type="PRINTS" id="PR00035">
    <property type="entry name" value="HTHGNTR"/>
</dbReference>
<dbReference type="Pfam" id="PF07729">
    <property type="entry name" value="FCD"/>
    <property type="match status" value="1"/>
</dbReference>
<evidence type="ECO:0000259" key="4">
    <source>
        <dbReference type="PROSITE" id="PS50949"/>
    </source>
</evidence>
<dbReference type="InterPro" id="IPR000524">
    <property type="entry name" value="Tscrpt_reg_HTH_GntR"/>
</dbReference>
<dbReference type="EMBL" id="JAOWLA010000012">
    <property type="protein sequence ID" value="MCV2865798.1"/>
    <property type="molecule type" value="Genomic_DNA"/>
</dbReference>
<evidence type="ECO:0000256" key="1">
    <source>
        <dbReference type="ARBA" id="ARBA00023015"/>
    </source>
</evidence>
<name>A0ABT2Z3R1_9RHOB</name>
<dbReference type="SUPFAM" id="SSF46785">
    <property type="entry name" value="Winged helix' DNA-binding domain"/>
    <property type="match status" value="1"/>
</dbReference>
<dbReference type="Gene3D" id="1.20.120.530">
    <property type="entry name" value="GntR ligand-binding domain-like"/>
    <property type="match status" value="1"/>
</dbReference>
<organism evidence="5 6">
    <name type="scientific">Albidovulum sediminicola</name>
    <dbReference type="NCBI Taxonomy" id="2984331"/>
    <lineage>
        <taxon>Bacteria</taxon>
        <taxon>Pseudomonadati</taxon>
        <taxon>Pseudomonadota</taxon>
        <taxon>Alphaproteobacteria</taxon>
        <taxon>Rhodobacterales</taxon>
        <taxon>Paracoccaceae</taxon>
        <taxon>Albidovulum</taxon>
    </lineage>
</organism>
<dbReference type="RefSeq" id="WP_263722323.1">
    <property type="nucleotide sequence ID" value="NZ_JAOWLA010000012.1"/>
</dbReference>
<dbReference type="InterPro" id="IPR036388">
    <property type="entry name" value="WH-like_DNA-bd_sf"/>
</dbReference>
<keyword evidence="3" id="KW-0804">Transcription</keyword>
<feature type="domain" description="HTH gntR-type" evidence="4">
    <location>
        <begin position="18"/>
        <end position="85"/>
    </location>
</feature>
<comment type="caution">
    <text evidence="5">The sequence shown here is derived from an EMBL/GenBank/DDBJ whole genome shotgun (WGS) entry which is preliminary data.</text>
</comment>
<protein>
    <submittedName>
        <fullName evidence="5">GntR family transcriptional regulator</fullName>
    </submittedName>
</protein>
<dbReference type="CDD" id="cd07377">
    <property type="entry name" value="WHTH_GntR"/>
    <property type="match status" value="1"/>
</dbReference>
<gene>
    <name evidence="5" type="ORF">OE647_13785</name>
</gene>
<evidence type="ECO:0000256" key="2">
    <source>
        <dbReference type="ARBA" id="ARBA00023125"/>
    </source>
</evidence>
<evidence type="ECO:0000313" key="6">
    <source>
        <dbReference type="Proteomes" id="UP001652503"/>
    </source>
</evidence>
<evidence type="ECO:0000256" key="3">
    <source>
        <dbReference type="ARBA" id="ARBA00023163"/>
    </source>
</evidence>
<sequence>MTAVPPDSGTLGAPASARDRFDRMHALLRTRICLLDYAPGTRLSEEALAAEFGTSRTPLRRVLARLEGEGLVHSVHGVGTFVTDVEVEELAQTYRLRLELAELTGRLDPVPPDAALWGAFRDLSARAHGFGPDPDPRAFAELIMDFFVALMRLTANEPLREICERLYFRTTRIWLKSVFARRLDLVEEVDVFRREVDDILRALRIGDLASAALIQRAHISMSFERMRKGVSTTNSAL</sequence>
<dbReference type="InterPro" id="IPR036390">
    <property type="entry name" value="WH_DNA-bd_sf"/>
</dbReference>
<keyword evidence="1" id="KW-0805">Transcription regulation</keyword>
<dbReference type="Proteomes" id="UP001652503">
    <property type="component" value="Unassembled WGS sequence"/>
</dbReference>
<keyword evidence="2" id="KW-0238">DNA-binding</keyword>
<accession>A0ABT2Z3R1</accession>
<dbReference type="PANTHER" id="PTHR43537:SF5">
    <property type="entry name" value="UXU OPERON TRANSCRIPTIONAL REGULATOR"/>
    <property type="match status" value="1"/>
</dbReference>
<dbReference type="Gene3D" id="1.10.10.10">
    <property type="entry name" value="Winged helix-like DNA-binding domain superfamily/Winged helix DNA-binding domain"/>
    <property type="match status" value="1"/>
</dbReference>
<dbReference type="SMART" id="SM00345">
    <property type="entry name" value="HTH_GNTR"/>
    <property type="match status" value="1"/>
</dbReference>
<dbReference type="Pfam" id="PF00392">
    <property type="entry name" value="GntR"/>
    <property type="match status" value="1"/>
</dbReference>
<reference evidence="5 6" key="1">
    <citation type="submission" date="2022-10" db="EMBL/GenBank/DDBJ databases">
        <title>Defluviimonas sp. nov., isolated from ocean surface water.</title>
        <authorList>
            <person name="He W."/>
            <person name="Wang L."/>
            <person name="Zhang D.-F."/>
        </authorList>
    </citation>
    <scope>NUCLEOTIDE SEQUENCE [LARGE SCALE GENOMIC DNA]</scope>
    <source>
        <strain evidence="5 6">WL0075</strain>
    </source>
</reference>
<evidence type="ECO:0000313" key="5">
    <source>
        <dbReference type="EMBL" id="MCV2865798.1"/>
    </source>
</evidence>
<dbReference type="InterPro" id="IPR011711">
    <property type="entry name" value="GntR_C"/>
</dbReference>